<evidence type="ECO:0000256" key="1">
    <source>
        <dbReference type="PIRSR" id="PIRSR615527-1"/>
    </source>
</evidence>
<dbReference type="GO" id="GO:0034722">
    <property type="term" value="F:gamma-glutamyl-peptidase activity"/>
    <property type="evidence" value="ECO:0007669"/>
    <property type="project" value="UniProtKB-UniRule"/>
</dbReference>
<accession>A0AAN9HSV5</accession>
<comment type="caution">
    <text evidence="3">The sequence shown here is derived from an EMBL/GenBank/DDBJ whole genome shotgun (WGS) entry which is preliminary data.</text>
</comment>
<evidence type="ECO:0000256" key="2">
    <source>
        <dbReference type="PROSITE-ProRule" id="PRU00607"/>
    </source>
</evidence>
<dbReference type="PROSITE" id="PS51275">
    <property type="entry name" value="PEPTIDASE_C26_GGH"/>
    <property type="match status" value="1"/>
</dbReference>
<evidence type="ECO:0000313" key="3">
    <source>
        <dbReference type="EMBL" id="KAK7244143.1"/>
    </source>
</evidence>
<proteinExistence type="predicted"/>
<dbReference type="Proteomes" id="UP001372338">
    <property type="component" value="Unassembled WGS sequence"/>
</dbReference>
<reference evidence="3 4" key="1">
    <citation type="submission" date="2024-01" db="EMBL/GenBank/DDBJ databases">
        <title>The genomes of 5 underutilized Papilionoideae crops provide insights into root nodulation and disease resistanc.</title>
        <authorList>
            <person name="Yuan L."/>
        </authorList>
    </citation>
    <scope>NUCLEOTIDE SEQUENCE [LARGE SCALE GENOMIC DNA]</scope>
    <source>
        <strain evidence="3">ZHUSHIDOU_FW_LH</strain>
        <tissue evidence="3">Leaf</tissue>
    </source>
</reference>
<dbReference type="InterPro" id="IPR015527">
    <property type="entry name" value="Pept_C26_g-glut_hydrolase"/>
</dbReference>
<comment type="catalytic activity">
    <reaction evidence="2">
        <text>(6S)-5,6,7,8-tetrahydrofolyl-(gamma-L-Glu)(n) + (n-1) H2O = (6S)-5,6,7,8-tetrahydrofolate + (n-1) L-glutamate</text>
        <dbReference type="Rhea" id="RHEA:56784"/>
        <dbReference type="Rhea" id="RHEA-COMP:14738"/>
        <dbReference type="ChEBI" id="CHEBI:15377"/>
        <dbReference type="ChEBI" id="CHEBI:29985"/>
        <dbReference type="ChEBI" id="CHEBI:57453"/>
        <dbReference type="ChEBI" id="CHEBI:141005"/>
        <dbReference type="EC" id="3.4.19.9"/>
    </reaction>
</comment>
<gene>
    <name evidence="3" type="ORF">RIF29_38961</name>
</gene>
<sequence length="276" mass="30749">MLTSLVGNLNNRKRTSSSGFHIHLFRSVNVWSRWMDRISQSSSKRSLNSQNNPCTKLHLVNGLIFTGGWSKTGQYLKTVKLVFKDNGILENFNAISPPSTLQFSENANLEGTVFQRFPSDLLKKTKTDCLVLHNHRYGISPAKLKQNAKLSSFFEILTTTKDKDDKVFVSTARGQNYPVTVFQWHPEKNAFEWASSGKQPHTEDAIRVTQSAANFLASEARKSSNRPNAQEVRDNLIYNYIPTYGGKAGIGDMVGFMVVVSVSCGGGVLDGGYCDR</sequence>
<dbReference type="EC" id="3.4.19.9" evidence="2"/>
<dbReference type="PANTHER" id="PTHR11315">
    <property type="entry name" value="PROTEASE FAMILY C26 GAMMA-GLUTAMYL HYDROLASE"/>
    <property type="match status" value="1"/>
</dbReference>
<dbReference type="InterPro" id="IPR029062">
    <property type="entry name" value="Class_I_gatase-like"/>
</dbReference>
<feature type="active site" description="Nucleophile" evidence="2">
    <location>
        <position position="54"/>
    </location>
</feature>
<keyword evidence="2" id="KW-0378">Hydrolase</keyword>
<organism evidence="3 4">
    <name type="scientific">Crotalaria pallida</name>
    <name type="common">Smooth rattlebox</name>
    <name type="synonym">Crotalaria striata</name>
    <dbReference type="NCBI Taxonomy" id="3830"/>
    <lineage>
        <taxon>Eukaryota</taxon>
        <taxon>Viridiplantae</taxon>
        <taxon>Streptophyta</taxon>
        <taxon>Embryophyta</taxon>
        <taxon>Tracheophyta</taxon>
        <taxon>Spermatophyta</taxon>
        <taxon>Magnoliopsida</taxon>
        <taxon>eudicotyledons</taxon>
        <taxon>Gunneridae</taxon>
        <taxon>Pentapetalae</taxon>
        <taxon>rosids</taxon>
        <taxon>fabids</taxon>
        <taxon>Fabales</taxon>
        <taxon>Fabaceae</taxon>
        <taxon>Papilionoideae</taxon>
        <taxon>50 kb inversion clade</taxon>
        <taxon>genistoids sensu lato</taxon>
        <taxon>core genistoids</taxon>
        <taxon>Crotalarieae</taxon>
        <taxon>Crotalaria</taxon>
    </lineage>
</organism>
<protein>
    <recommendedName>
        <fullName evidence="2">folate gamma-glutamyl hydrolase</fullName>
        <ecNumber evidence="2">3.4.19.9</ecNumber>
    </recommendedName>
</protein>
<feature type="active site" evidence="2">
    <location>
        <position position="185"/>
    </location>
</feature>
<keyword evidence="4" id="KW-1185">Reference proteome</keyword>
<dbReference type="AlphaFoldDB" id="A0AAN9HSV5"/>
<dbReference type="GO" id="GO:0005773">
    <property type="term" value="C:vacuole"/>
    <property type="evidence" value="ECO:0007669"/>
    <property type="project" value="TreeGrafter"/>
</dbReference>
<dbReference type="EMBL" id="JAYWIO010000008">
    <property type="protein sequence ID" value="KAK7244143.1"/>
    <property type="molecule type" value="Genomic_DNA"/>
</dbReference>
<dbReference type="Gene3D" id="3.40.50.880">
    <property type="match status" value="1"/>
</dbReference>
<dbReference type="GO" id="GO:0046900">
    <property type="term" value="P:tetrahydrofolylpolyglutamate metabolic process"/>
    <property type="evidence" value="ECO:0007669"/>
    <property type="project" value="TreeGrafter"/>
</dbReference>
<evidence type="ECO:0000313" key="4">
    <source>
        <dbReference type="Proteomes" id="UP001372338"/>
    </source>
</evidence>
<feature type="active site" description="Proton donor" evidence="1">
    <location>
        <position position="185"/>
    </location>
</feature>
<name>A0AAN9HSV5_CROPI</name>
<dbReference type="SUPFAM" id="SSF52317">
    <property type="entry name" value="Class I glutamine amidotransferase-like"/>
    <property type="match status" value="1"/>
</dbReference>
<dbReference type="PANTHER" id="PTHR11315:SF0">
    <property type="entry name" value="FOLATE GAMMA-GLUTAMYL HYDROLASE"/>
    <property type="match status" value="1"/>
</dbReference>